<sequence length="1298" mass="142781">MTIQAQSRRPLATLALYLLVLLIPGTLILSGCRPRASEQIFDQSAAAEHAARLEAWLAKHPDDHRARLELAHVYWLHLADPESATTHLDLLTALDTPPPLARFSRAMLAQSHLDLDRAWSEHAALLREAPGHEARRERSLALALTPVAARALDSLDGLRRDDAEQFIALFDALDLHALPGEAVEQLLSTRAALARREGEDYRDFYARQGCVQDWVVGELEGYRGPLELARLEIDRSFTPDTTGAQATQLSCAFRVQNPEPESGIRRLRTTVEVPATESEFRLAVGAQYPARAYVDDQLVWASDRTDRYPVEAPTLVLPVGPGVHRVEVRTAIPSERAWVLLRATTLDGRSLAVKADTQTKGDWRLDIDPSRSAQAGAEHMLEIQAWSEGGLGLRGPVYAPLREFLALDDALADGDTDRAEQVASSLRLVSQGFADAHLILADFERRDPSRGKTSSGTRQQAELETALGLDPSLGRAQLSLLSMRLDRGEVAEVVEALEDIPDDAVSGAGSLLLSMLRFDAYRRRGSDFQAEQALAAANAINPDNCEVLMARRELIRERTQVAAEDQLAVELAKCPGSVGVRARLATERQRYDDARALWTERLGQIPDDLDAMAALAELEIAAGDYDQAAAWQRQMLEAAPYRALSNLELADLEAHAGDNELARELLLSAIDRYPHSSRLREIAQRIGIPDDLMRWRIDGATALAEYRGDVEQGLASEGVSEVLLLDREVSILYANGGHRHIVHQMFHILSDQAIDAHGEFSQPGVELLTMHSIKPDGTIVEPESIPGKDGLSLRGLAIGDVVEIEFTFDRDPESALPGHVDLGRFRFQSPEVPFHRSELIVLTPQALASKVAIEARNNPPTATRRTVTLREGEFSELTFLARQVPRLGSEPGARSMLDELPMIQVHVPLVLDDWLDQLAAQLRPAQRSNPELRTLALDLTSQYSSTYDKVDALWRWVVDEIEDGGDLSTPATVTLAARQGSRLMLLRAMCEAAGIDNQMWLLRDRFGPSIYEGGNPLVETYDTAMLAVIEPGKTPLLVGTSSEVVPIGYLSPSYANGRAVRLRLQDDEPAGGYVEVPANPERLADLRRWELDVNLDRDGSGQVSGTIELRGLEAIIWRNVFDQVDVDRRPEVFTQAELSRMLPGASLDLERLEFENEWEIELPLVIKFAAKARGAGAVQSGELIMFAAAVPIDPATAYTRLAKRWSGMVIPYAPVLEARVHYAIEGRSFSEVPADVNVSGPRGSYTRELVSGGVGQGELVLESRSSFAAGVVDVADYPALTQFAGQLQAAEQRLLRAR</sequence>
<proteinExistence type="predicted"/>
<dbReference type="Proteomes" id="UP000238823">
    <property type="component" value="Unassembled WGS sequence"/>
</dbReference>
<dbReference type="OrthoDB" id="5476519at2"/>
<comment type="caution">
    <text evidence="1">The sequence shown here is derived from an EMBL/GenBank/DDBJ whole genome shotgun (WGS) entry which is preliminary data.</text>
</comment>
<name>A0A2S9YQ94_9BACT</name>
<dbReference type="RefSeq" id="WP_106089986.1">
    <property type="nucleotide sequence ID" value="NZ_PVNL01000057.1"/>
</dbReference>
<reference evidence="1 2" key="1">
    <citation type="submission" date="2018-03" db="EMBL/GenBank/DDBJ databases">
        <title>Draft Genome Sequences of the Obligatory Marine Myxobacteria Enhygromyxa salina SWB007.</title>
        <authorList>
            <person name="Poehlein A."/>
            <person name="Moghaddam J.A."/>
            <person name="Harms H."/>
            <person name="Alanjari M."/>
            <person name="Koenig G.M."/>
            <person name="Daniel R."/>
            <person name="Schaeberle T.F."/>
        </authorList>
    </citation>
    <scope>NUCLEOTIDE SEQUENCE [LARGE SCALE GENOMIC DNA]</scope>
    <source>
        <strain evidence="1 2">SWB007</strain>
    </source>
</reference>
<dbReference type="Gene3D" id="1.25.40.10">
    <property type="entry name" value="Tetratricopeptide repeat domain"/>
    <property type="match status" value="1"/>
</dbReference>
<accession>A0A2S9YQ94</accession>
<protein>
    <submittedName>
        <fullName evidence="1">Tetratricopeptide repeat protein</fullName>
    </submittedName>
</protein>
<dbReference type="Gene3D" id="2.60.40.3140">
    <property type="match status" value="1"/>
</dbReference>
<dbReference type="SUPFAM" id="SSF48452">
    <property type="entry name" value="TPR-like"/>
    <property type="match status" value="2"/>
</dbReference>
<gene>
    <name evidence="1" type="ORF">ENSA7_29820</name>
</gene>
<dbReference type="InterPro" id="IPR011990">
    <property type="entry name" value="TPR-like_helical_dom_sf"/>
</dbReference>
<evidence type="ECO:0000313" key="1">
    <source>
        <dbReference type="EMBL" id="PRQ07274.1"/>
    </source>
</evidence>
<evidence type="ECO:0000313" key="2">
    <source>
        <dbReference type="Proteomes" id="UP000238823"/>
    </source>
</evidence>
<dbReference type="Gene3D" id="3.10.620.30">
    <property type="match status" value="1"/>
</dbReference>
<organism evidence="1 2">
    <name type="scientific">Enhygromyxa salina</name>
    <dbReference type="NCBI Taxonomy" id="215803"/>
    <lineage>
        <taxon>Bacteria</taxon>
        <taxon>Pseudomonadati</taxon>
        <taxon>Myxococcota</taxon>
        <taxon>Polyangia</taxon>
        <taxon>Nannocystales</taxon>
        <taxon>Nannocystaceae</taxon>
        <taxon>Enhygromyxa</taxon>
    </lineage>
</organism>
<dbReference type="EMBL" id="PVNL01000057">
    <property type="protein sequence ID" value="PRQ07274.1"/>
    <property type="molecule type" value="Genomic_DNA"/>
</dbReference>